<name>A0ABN2P5D3_9ACTN</name>
<evidence type="ECO:0000313" key="3">
    <source>
        <dbReference type="Proteomes" id="UP001501612"/>
    </source>
</evidence>
<protein>
    <recommendedName>
        <fullName evidence="4">Transcriptional regulator</fullName>
    </recommendedName>
</protein>
<keyword evidence="1" id="KW-0732">Signal</keyword>
<organism evidence="2 3">
    <name type="scientific">Nocardioides lentus</name>
    <dbReference type="NCBI Taxonomy" id="338077"/>
    <lineage>
        <taxon>Bacteria</taxon>
        <taxon>Bacillati</taxon>
        <taxon>Actinomycetota</taxon>
        <taxon>Actinomycetes</taxon>
        <taxon>Propionibacteriales</taxon>
        <taxon>Nocardioidaceae</taxon>
        <taxon>Nocardioides</taxon>
    </lineage>
</organism>
<dbReference type="Gene3D" id="2.50.20.10">
    <property type="entry name" value="Lipoprotein localisation LolA/LolB/LppX"/>
    <property type="match status" value="1"/>
</dbReference>
<proteinExistence type="predicted"/>
<dbReference type="RefSeq" id="WP_344005102.1">
    <property type="nucleotide sequence ID" value="NZ_BAAAMY010000002.1"/>
</dbReference>
<gene>
    <name evidence="2" type="ORF">GCM10009737_12080</name>
</gene>
<comment type="caution">
    <text evidence="2">The sequence shown here is derived from an EMBL/GenBank/DDBJ whole genome shotgun (WGS) entry which is preliminary data.</text>
</comment>
<keyword evidence="3" id="KW-1185">Reference proteome</keyword>
<feature type="signal peptide" evidence="1">
    <location>
        <begin position="1"/>
        <end position="23"/>
    </location>
</feature>
<dbReference type="Proteomes" id="UP001501612">
    <property type="component" value="Unassembled WGS sequence"/>
</dbReference>
<evidence type="ECO:0000256" key="1">
    <source>
        <dbReference type="SAM" id="SignalP"/>
    </source>
</evidence>
<sequence>MTATRRWALLALALALLAGGAVAVAARPADDADEGAVALARRVQASADASWSGYVETQGTLALPEADRFDSVGDLLGERTRLRAWWRDDDAWRVDRLRATGEVSLRHEGRRTTEWSYESGVADGEADRAVDPDVRLPRVVDLLPPELARRVLDDVRPDEVARIGARRVAGRDALGLRVTPSLPQASVGRVDVWADAETGVPLAVELYDDPAAPPVLTTAFGDFSAEEPAASTVAFDPPPGVRVVDDEVLDIVDAVARYAEQRPPRRLGGLELTDDSSGAVGVYGRGVTRMLALPLEERGAGPLREQLAGTPGADVTDQRTLATIGPLGVALTDDGDGDEWLVTGAVDGRTLQRAARRLAPEPVTLDAAVRRGVQVAPAGRDDAGRGTGDR</sequence>
<reference evidence="2 3" key="1">
    <citation type="journal article" date="2019" name="Int. J. Syst. Evol. Microbiol.">
        <title>The Global Catalogue of Microorganisms (GCM) 10K type strain sequencing project: providing services to taxonomists for standard genome sequencing and annotation.</title>
        <authorList>
            <consortium name="The Broad Institute Genomics Platform"/>
            <consortium name="The Broad Institute Genome Sequencing Center for Infectious Disease"/>
            <person name="Wu L."/>
            <person name="Ma J."/>
        </authorList>
    </citation>
    <scope>NUCLEOTIDE SEQUENCE [LARGE SCALE GENOMIC DNA]</scope>
    <source>
        <strain evidence="2 3">JCM 14046</strain>
    </source>
</reference>
<dbReference type="EMBL" id="BAAAMY010000002">
    <property type="protein sequence ID" value="GAA1912183.1"/>
    <property type="molecule type" value="Genomic_DNA"/>
</dbReference>
<evidence type="ECO:0008006" key="4">
    <source>
        <dbReference type="Google" id="ProtNLM"/>
    </source>
</evidence>
<accession>A0ABN2P5D3</accession>
<evidence type="ECO:0000313" key="2">
    <source>
        <dbReference type="EMBL" id="GAA1912183.1"/>
    </source>
</evidence>
<feature type="chain" id="PRO_5045314013" description="Transcriptional regulator" evidence="1">
    <location>
        <begin position="24"/>
        <end position="390"/>
    </location>
</feature>